<organism evidence="2 3">
    <name type="scientific">Artemisia annua</name>
    <name type="common">Sweet wormwood</name>
    <dbReference type="NCBI Taxonomy" id="35608"/>
    <lineage>
        <taxon>Eukaryota</taxon>
        <taxon>Viridiplantae</taxon>
        <taxon>Streptophyta</taxon>
        <taxon>Embryophyta</taxon>
        <taxon>Tracheophyta</taxon>
        <taxon>Spermatophyta</taxon>
        <taxon>Magnoliopsida</taxon>
        <taxon>eudicotyledons</taxon>
        <taxon>Gunneridae</taxon>
        <taxon>Pentapetalae</taxon>
        <taxon>asterids</taxon>
        <taxon>campanulids</taxon>
        <taxon>Asterales</taxon>
        <taxon>Asteraceae</taxon>
        <taxon>Asteroideae</taxon>
        <taxon>Anthemideae</taxon>
        <taxon>Artemisiinae</taxon>
        <taxon>Artemisia</taxon>
    </lineage>
</organism>
<dbReference type="OrthoDB" id="1751576at2759"/>
<dbReference type="Pfam" id="PF26130">
    <property type="entry name" value="PB1-like"/>
    <property type="match status" value="1"/>
</dbReference>
<name>A0A2U1MCH6_ARTAN</name>
<proteinExistence type="predicted"/>
<protein>
    <recommendedName>
        <fullName evidence="1">PB1-like domain-containing protein</fullName>
    </recommendedName>
</protein>
<feature type="domain" description="PB1-like" evidence="1">
    <location>
        <begin position="26"/>
        <end position="125"/>
    </location>
</feature>
<evidence type="ECO:0000313" key="2">
    <source>
        <dbReference type="EMBL" id="PWA58964.1"/>
    </source>
</evidence>
<sequence>MAFSVVLRIKVAYKYLNCKPKFDRNLFSIQIHHGGAFVRFPDREYVGGAEDIIDRVDIDVFSVFDLDQMVLQLGYTGKNEPLFYHYLSPMSTLNHSLFPLSCDDDVRCLSYLVDGFKLIEVYIEHGCSRVSGKTRAII</sequence>
<comment type="caution">
    <text evidence="2">The sequence shown here is derived from an EMBL/GenBank/DDBJ whole genome shotgun (WGS) entry which is preliminary data.</text>
</comment>
<gene>
    <name evidence="2" type="ORF">CTI12_AA345290</name>
</gene>
<evidence type="ECO:0000313" key="3">
    <source>
        <dbReference type="Proteomes" id="UP000245207"/>
    </source>
</evidence>
<dbReference type="InterPro" id="IPR058594">
    <property type="entry name" value="PB1-like_dom_pln"/>
</dbReference>
<dbReference type="Proteomes" id="UP000245207">
    <property type="component" value="Unassembled WGS sequence"/>
</dbReference>
<keyword evidence="3" id="KW-1185">Reference proteome</keyword>
<dbReference type="EMBL" id="PKPP01005753">
    <property type="protein sequence ID" value="PWA58964.1"/>
    <property type="molecule type" value="Genomic_DNA"/>
</dbReference>
<accession>A0A2U1MCH6</accession>
<dbReference type="AlphaFoldDB" id="A0A2U1MCH6"/>
<evidence type="ECO:0000259" key="1">
    <source>
        <dbReference type="Pfam" id="PF26130"/>
    </source>
</evidence>
<reference evidence="2 3" key="1">
    <citation type="journal article" date="2018" name="Mol. Plant">
        <title>The genome of Artemisia annua provides insight into the evolution of Asteraceae family and artemisinin biosynthesis.</title>
        <authorList>
            <person name="Shen Q."/>
            <person name="Zhang L."/>
            <person name="Liao Z."/>
            <person name="Wang S."/>
            <person name="Yan T."/>
            <person name="Shi P."/>
            <person name="Liu M."/>
            <person name="Fu X."/>
            <person name="Pan Q."/>
            <person name="Wang Y."/>
            <person name="Lv Z."/>
            <person name="Lu X."/>
            <person name="Zhang F."/>
            <person name="Jiang W."/>
            <person name="Ma Y."/>
            <person name="Chen M."/>
            <person name="Hao X."/>
            <person name="Li L."/>
            <person name="Tang Y."/>
            <person name="Lv G."/>
            <person name="Zhou Y."/>
            <person name="Sun X."/>
            <person name="Brodelius P.E."/>
            <person name="Rose J.K.C."/>
            <person name="Tang K."/>
        </authorList>
    </citation>
    <scope>NUCLEOTIDE SEQUENCE [LARGE SCALE GENOMIC DNA]</scope>
    <source>
        <strain evidence="3">cv. Huhao1</strain>
        <tissue evidence="2">Leaf</tissue>
    </source>
</reference>